<feature type="region of interest" description="Disordered" evidence="1">
    <location>
        <begin position="25"/>
        <end position="109"/>
    </location>
</feature>
<organism evidence="3 5">
    <name type="scientific">Moraxella caviae</name>
    <dbReference type="NCBI Taxonomy" id="34060"/>
    <lineage>
        <taxon>Bacteria</taxon>
        <taxon>Pseudomonadati</taxon>
        <taxon>Pseudomonadota</taxon>
        <taxon>Gammaproteobacteria</taxon>
        <taxon>Moraxellales</taxon>
        <taxon>Moraxellaceae</taxon>
        <taxon>Moraxella</taxon>
    </lineage>
</organism>
<feature type="compositionally biased region" description="Basic and acidic residues" evidence="1">
    <location>
        <begin position="49"/>
        <end position="109"/>
    </location>
</feature>
<evidence type="ECO:0000313" key="6">
    <source>
        <dbReference type="Proteomes" id="UP000255279"/>
    </source>
</evidence>
<feature type="compositionally biased region" description="Polar residues" evidence="1">
    <location>
        <begin position="27"/>
        <end position="45"/>
    </location>
</feature>
<accession>A0A1T0A5X7</accession>
<keyword evidence="2" id="KW-0732">Signal</keyword>
<sequence length="190" mass="20387">MRLSHTSHLAAAAIVAAALLSACDKAPQSTEAPAAQSEQPTTTDTAPMDTHDEAHEQGSDSDDKNTPEADDTHNEAHEAEQSDDADKQNTDDEHAHAHHHDHDHSHGDHYDCKGAVPVIHLDIQEHDGEAVAHLIIDDVSYDLNTDGTNPNRFASIDDVANGKNVVLNLNGNKAAFTTPDGKTWLDCTKG</sequence>
<dbReference type="EMBL" id="MUXU01000024">
    <property type="protein sequence ID" value="OOR91182.1"/>
    <property type="molecule type" value="Genomic_DNA"/>
</dbReference>
<feature type="chain" id="PRO_5036026420" evidence="2">
    <location>
        <begin position="23"/>
        <end position="190"/>
    </location>
</feature>
<evidence type="ECO:0000313" key="5">
    <source>
        <dbReference type="Proteomes" id="UP000190435"/>
    </source>
</evidence>
<evidence type="ECO:0000256" key="2">
    <source>
        <dbReference type="SAM" id="SignalP"/>
    </source>
</evidence>
<dbReference type="STRING" id="34060.B0181_03615"/>
<dbReference type="Proteomes" id="UP000255279">
    <property type="component" value="Unassembled WGS sequence"/>
</dbReference>
<proteinExistence type="predicted"/>
<dbReference type="Proteomes" id="UP000190435">
    <property type="component" value="Unassembled WGS sequence"/>
</dbReference>
<dbReference type="RefSeq" id="WP_078276122.1">
    <property type="nucleotide sequence ID" value="NZ_CAACXO010000060.1"/>
</dbReference>
<feature type="signal peptide" evidence="2">
    <location>
        <begin position="1"/>
        <end position="22"/>
    </location>
</feature>
<gene>
    <name evidence="3" type="ORF">B0181_03615</name>
    <name evidence="4" type="ORF">NCTC10293_01359</name>
</gene>
<reference evidence="4 6" key="2">
    <citation type="submission" date="2018-06" db="EMBL/GenBank/DDBJ databases">
        <authorList>
            <consortium name="Pathogen Informatics"/>
            <person name="Doyle S."/>
        </authorList>
    </citation>
    <scope>NUCLEOTIDE SEQUENCE [LARGE SCALE GENOMIC DNA]</scope>
    <source>
        <strain evidence="4 6">NCTC10293</strain>
    </source>
</reference>
<name>A0A1T0A5X7_9GAMM</name>
<keyword evidence="5" id="KW-1185">Reference proteome</keyword>
<reference evidence="3 5" key="1">
    <citation type="submission" date="2017-02" db="EMBL/GenBank/DDBJ databases">
        <title>Draft genome sequence of Moraxella caviae CCUG 355 type strain.</title>
        <authorList>
            <person name="Engstrom-Jakobsson H."/>
            <person name="Salva-Serra F."/>
            <person name="Thorell K."/>
            <person name="Gonzales-Siles L."/>
            <person name="Karlsson R."/>
            <person name="Boulund F."/>
            <person name="Engstrand L."/>
            <person name="Moore E."/>
        </authorList>
    </citation>
    <scope>NUCLEOTIDE SEQUENCE [LARGE SCALE GENOMIC DNA]</scope>
    <source>
        <strain evidence="3 5">CCUG 355</strain>
    </source>
</reference>
<evidence type="ECO:0000256" key="1">
    <source>
        <dbReference type="SAM" id="MobiDB-lite"/>
    </source>
</evidence>
<evidence type="ECO:0000313" key="3">
    <source>
        <dbReference type="EMBL" id="OOR91182.1"/>
    </source>
</evidence>
<dbReference type="EMBL" id="UGQE01000004">
    <property type="protein sequence ID" value="STZ13781.1"/>
    <property type="molecule type" value="Genomic_DNA"/>
</dbReference>
<dbReference type="AlphaFoldDB" id="A0A1T0A5X7"/>
<protein>
    <submittedName>
        <fullName evidence="3">Uncharacterized protein</fullName>
    </submittedName>
</protein>
<dbReference type="PROSITE" id="PS51257">
    <property type="entry name" value="PROKAR_LIPOPROTEIN"/>
    <property type="match status" value="1"/>
</dbReference>
<evidence type="ECO:0000313" key="4">
    <source>
        <dbReference type="EMBL" id="STZ13781.1"/>
    </source>
</evidence>